<reference evidence="1" key="2">
    <citation type="submission" date="2023-06" db="EMBL/GenBank/DDBJ databases">
        <authorList>
            <consortium name="Lawrence Berkeley National Laboratory"/>
            <person name="Haridas S."/>
            <person name="Hensen N."/>
            <person name="Bonometti L."/>
            <person name="Westerberg I."/>
            <person name="Brannstrom I.O."/>
            <person name="Guillou S."/>
            <person name="Cros-Aarteil S."/>
            <person name="Calhoun S."/>
            <person name="Kuo A."/>
            <person name="Mondo S."/>
            <person name="Pangilinan J."/>
            <person name="Riley R."/>
            <person name="Labutti K."/>
            <person name="Andreopoulos B."/>
            <person name="Lipzen A."/>
            <person name="Chen C."/>
            <person name="Yanf M."/>
            <person name="Daum C."/>
            <person name="Ng V."/>
            <person name="Clum A."/>
            <person name="Steindorff A."/>
            <person name="Ohm R."/>
            <person name="Martin F."/>
            <person name="Silar P."/>
            <person name="Natvig D."/>
            <person name="Lalanne C."/>
            <person name="Gautier V."/>
            <person name="Ament-Velasquez S.L."/>
            <person name="Kruys A."/>
            <person name="Hutchinson M.I."/>
            <person name="Powell A.J."/>
            <person name="Barry K."/>
            <person name="Miller A.N."/>
            <person name="Grigoriev I.V."/>
            <person name="Debuchy R."/>
            <person name="Gladieux P."/>
            <person name="Thoren M.H."/>
            <person name="Johannesson H."/>
        </authorList>
    </citation>
    <scope>NUCLEOTIDE SEQUENCE</scope>
    <source>
        <strain evidence="1">CBS 958.72</strain>
    </source>
</reference>
<reference evidence="1" key="1">
    <citation type="journal article" date="2023" name="Mol. Phylogenet. Evol.">
        <title>Genome-scale phylogeny and comparative genomics of the fungal order Sordariales.</title>
        <authorList>
            <person name="Hensen N."/>
            <person name="Bonometti L."/>
            <person name="Westerberg I."/>
            <person name="Brannstrom I.O."/>
            <person name="Guillou S."/>
            <person name="Cros-Aarteil S."/>
            <person name="Calhoun S."/>
            <person name="Haridas S."/>
            <person name="Kuo A."/>
            <person name="Mondo S."/>
            <person name="Pangilinan J."/>
            <person name="Riley R."/>
            <person name="LaButti K."/>
            <person name="Andreopoulos B."/>
            <person name="Lipzen A."/>
            <person name="Chen C."/>
            <person name="Yan M."/>
            <person name="Daum C."/>
            <person name="Ng V."/>
            <person name="Clum A."/>
            <person name="Steindorff A."/>
            <person name="Ohm R.A."/>
            <person name="Martin F."/>
            <person name="Silar P."/>
            <person name="Natvig D.O."/>
            <person name="Lalanne C."/>
            <person name="Gautier V."/>
            <person name="Ament-Velasquez S.L."/>
            <person name="Kruys A."/>
            <person name="Hutchinson M.I."/>
            <person name="Powell A.J."/>
            <person name="Barry K."/>
            <person name="Miller A.N."/>
            <person name="Grigoriev I.V."/>
            <person name="Debuchy R."/>
            <person name="Gladieux P."/>
            <person name="Hiltunen Thoren M."/>
            <person name="Johannesson H."/>
        </authorList>
    </citation>
    <scope>NUCLEOTIDE SEQUENCE</scope>
    <source>
        <strain evidence="1">CBS 958.72</strain>
    </source>
</reference>
<sequence length="190" mass="20337">MTSMLPASSGTWPIALHGQPSSCLPVTVWRTATVQRLTFLLSVSRNRRALHCVSAESVGLGCLPVGRHPQARPCRSGVGAREGRGCPHLFPVDRSDQRPKGSFCNRCPRRCSVGSKAERRESFPDLQSSSVTCVLCISCIASRPCACPACARVGTLFGRLTASGGDDRLSNRCRCEGRQRPIRQAGSAGA</sequence>
<protein>
    <submittedName>
        <fullName evidence="1">Uncharacterized protein</fullName>
    </submittedName>
</protein>
<name>A0AAE0JSS3_9PEZI</name>
<dbReference type="EMBL" id="JAULSN010000013">
    <property type="protein sequence ID" value="KAK3361068.1"/>
    <property type="molecule type" value="Genomic_DNA"/>
</dbReference>
<dbReference type="Proteomes" id="UP001287356">
    <property type="component" value="Unassembled WGS sequence"/>
</dbReference>
<evidence type="ECO:0000313" key="2">
    <source>
        <dbReference type="Proteomes" id="UP001287356"/>
    </source>
</evidence>
<organism evidence="1 2">
    <name type="scientific">Lasiosphaeria ovina</name>
    <dbReference type="NCBI Taxonomy" id="92902"/>
    <lineage>
        <taxon>Eukaryota</taxon>
        <taxon>Fungi</taxon>
        <taxon>Dikarya</taxon>
        <taxon>Ascomycota</taxon>
        <taxon>Pezizomycotina</taxon>
        <taxon>Sordariomycetes</taxon>
        <taxon>Sordariomycetidae</taxon>
        <taxon>Sordariales</taxon>
        <taxon>Lasiosphaeriaceae</taxon>
        <taxon>Lasiosphaeria</taxon>
    </lineage>
</organism>
<dbReference type="AlphaFoldDB" id="A0AAE0JSS3"/>
<accession>A0AAE0JSS3</accession>
<keyword evidence="2" id="KW-1185">Reference proteome</keyword>
<gene>
    <name evidence="1" type="ORF">B0T24DRAFT_122529</name>
</gene>
<proteinExistence type="predicted"/>
<evidence type="ECO:0000313" key="1">
    <source>
        <dbReference type="EMBL" id="KAK3361068.1"/>
    </source>
</evidence>
<comment type="caution">
    <text evidence="1">The sequence shown here is derived from an EMBL/GenBank/DDBJ whole genome shotgun (WGS) entry which is preliminary data.</text>
</comment>